<reference evidence="7 8" key="1">
    <citation type="submission" date="2018-05" db="EMBL/GenBank/DDBJ databases">
        <title>Rhodoferax soyangensis sp.nov., isolated from an oligotrophic freshwater lake.</title>
        <authorList>
            <person name="Park M."/>
        </authorList>
    </citation>
    <scope>NUCLEOTIDE SEQUENCE [LARGE SCALE GENOMIC DNA]</scope>
    <source>
        <strain evidence="7 8">IMCC26218</strain>
    </source>
</reference>
<dbReference type="OrthoDB" id="8905632at2"/>
<proteinExistence type="predicted"/>
<keyword evidence="7" id="KW-0966">Cell projection</keyword>
<keyword evidence="2" id="KW-1003">Cell membrane</keyword>
<evidence type="ECO:0000256" key="2">
    <source>
        <dbReference type="ARBA" id="ARBA00022475"/>
    </source>
</evidence>
<dbReference type="Pfam" id="PF04347">
    <property type="entry name" value="FliO"/>
    <property type="match status" value="1"/>
</dbReference>
<comment type="subcellular location">
    <subcellularLocation>
        <location evidence="1">Cell membrane</location>
    </subcellularLocation>
</comment>
<evidence type="ECO:0000256" key="1">
    <source>
        <dbReference type="ARBA" id="ARBA00004236"/>
    </source>
</evidence>
<gene>
    <name evidence="7" type="ORF">DIC66_20360</name>
</gene>
<dbReference type="GO" id="GO:0016020">
    <property type="term" value="C:membrane"/>
    <property type="evidence" value="ECO:0007669"/>
    <property type="project" value="InterPro"/>
</dbReference>
<evidence type="ECO:0000313" key="8">
    <source>
        <dbReference type="Proteomes" id="UP000260665"/>
    </source>
</evidence>
<dbReference type="Proteomes" id="UP000260665">
    <property type="component" value="Unassembled WGS sequence"/>
</dbReference>
<name>A0A3E1R6Q9_9BURK</name>
<keyword evidence="5 6" id="KW-0472">Membrane</keyword>
<protein>
    <submittedName>
        <fullName evidence="7">Flagellar biosynthesis protein FliO</fullName>
    </submittedName>
</protein>
<comment type="caution">
    <text evidence="7">The sequence shown here is derived from an EMBL/GenBank/DDBJ whole genome shotgun (WGS) entry which is preliminary data.</text>
</comment>
<evidence type="ECO:0000256" key="3">
    <source>
        <dbReference type="ARBA" id="ARBA00022692"/>
    </source>
</evidence>
<evidence type="ECO:0000256" key="6">
    <source>
        <dbReference type="SAM" id="Phobius"/>
    </source>
</evidence>
<dbReference type="AlphaFoldDB" id="A0A3E1R6Q9"/>
<keyword evidence="7" id="KW-0969">Cilium</keyword>
<dbReference type="InterPro" id="IPR022781">
    <property type="entry name" value="Flagellar_biosynth_FliO"/>
</dbReference>
<feature type="transmembrane region" description="Helical" evidence="6">
    <location>
        <begin position="6"/>
        <end position="26"/>
    </location>
</feature>
<organism evidence="7 8">
    <name type="scientific">Rhodoferax lacus</name>
    <dbReference type="NCBI Taxonomy" id="2184758"/>
    <lineage>
        <taxon>Bacteria</taxon>
        <taxon>Pseudomonadati</taxon>
        <taxon>Pseudomonadota</taxon>
        <taxon>Betaproteobacteria</taxon>
        <taxon>Burkholderiales</taxon>
        <taxon>Comamonadaceae</taxon>
        <taxon>Rhodoferax</taxon>
    </lineage>
</organism>
<evidence type="ECO:0000313" key="7">
    <source>
        <dbReference type="EMBL" id="RFO95058.1"/>
    </source>
</evidence>
<evidence type="ECO:0000256" key="4">
    <source>
        <dbReference type="ARBA" id="ARBA00022989"/>
    </source>
</evidence>
<dbReference type="GO" id="GO:0044781">
    <property type="term" value="P:bacterial-type flagellum organization"/>
    <property type="evidence" value="ECO:0007669"/>
    <property type="project" value="InterPro"/>
</dbReference>
<keyword evidence="3 6" id="KW-0812">Transmembrane</keyword>
<keyword evidence="4 6" id="KW-1133">Transmembrane helix</keyword>
<keyword evidence="7" id="KW-0282">Flagellum</keyword>
<accession>A0A3E1R6Q9</accession>
<keyword evidence="8" id="KW-1185">Reference proteome</keyword>
<sequence>MQAGMTQSLILIGLFLCVLVSLPFLIERLKKHYGLSIPGISGPSRVVSVLSLGAQQRVVTVEVGPHNARVWLVLGVTPQSIQCLHTTPAESVPANPVAESA</sequence>
<evidence type="ECO:0000256" key="5">
    <source>
        <dbReference type="ARBA" id="ARBA00023136"/>
    </source>
</evidence>
<dbReference type="EMBL" id="QFZK01000024">
    <property type="protein sequence ID" value="RFO95058.1"/>
    <property type="molecule type" value="Genomic_DNA"/>
</dbReference>